<reference evidence="6" key="3">
    <citation type="submission" date="2025-09" db="UniProtKB">
        <authorList>
            <consortium name="Ensembl"/>
        </authorList>
    </citation>
    <scope>IDENTIFICATION</scope>
</reference>
<evidence type="ECO:0000256" key="2">
    <source>
        <dbReference type="ARBA" id="ARBA00022729"/>
    </source>
</evidence>
<dbReference type="InterPro" id="IPR035976">
    <property type="entry name" value="Sushi/SCR/CCP_sf"/>
</dbReference>
<dbReference type="GO" id="GO:0001851">
    <property type="term" value="F:complement component C3b binding"/>
    <property type="evidence" value="ECO:0007669"/>
    <property type="project" value="TreeGrafter"/>
</dbReference>
<accession>A0A8D2G4B3</accession>
<feature type="domain" description="Sushi" evidence="5">
    <location>
        <begin position="75"/>
        <end position="133"/>
    </location>
</feature>
<keyword evidence="3 4" id="KW-1015">Disulfide bond</keyword>
<name>A0A8D2G4B3_THEGE</name>
<dbReference type="SMART" id="SM00032">
    <property type="entry name" value="CCP"/>
    <property type="match status" value="2"/>
</dbReference>
<evidence type="ECO:0000313" key="7">
    <source>
        <dbReference type="Proteomes" id="UP000694411"/>
    </source>
</evidence>
<evidence type="ECO:0000256" key="3">
    <source>
        <dbReference type="ARBA" id="ARBA00023157"/>
    </source>
</evidence>
<dbReference type="Proteomes" id="UP000694411">
    <property type="component" value="Chromosome 1"/>
</dbReference>
<feature type="domain" description="Sushi" evidence="5">
    <location>
        <begin position="14"/>
        <end position="72"/>
    </location>
</feature>
<dbReference type="InterPro" id="IPR000436">
    <property type="entry name" value="Sushi_SCR_CCP_dom"/>
</dbReference>
<evidence type="ECO:0000256" key="1">
    <source>
        <dbReference type="ARBA" id="ARBA00022659"/>
    </source>
</evidence>
<dbReference type="InterPro" id="IPR051503">
    <property type="entry name" value="ComplSys_Reg/VirEntry_Med"/>
</dbReference>
<comment type="caution">
    <text evidence="4">Lacks conserved residue(s) required for the propagation of feature annotation.</text>
</comment>
<evidence type="ECO:0000313" key="6">
    <source>
        <dbReference type="Ensembl" id="ENSTGEP00000029711.1"/>
    </source>
</evidence>
<dbReference type="PANTHER" id="PTHR45785:SF7">
    <property type="entry name" value="COMPLEMENT FACTOR H"/>
    <property type="match status" value="1"/>
</dbReference>
<sequence>MTCVEPLLFSYSDTSCVDPPTVKNAHIVSRQMSQYASGERVRYECRSPYEMFGDEEVMCVNGNWTEPPQCKDSTGKCGPPPPIDNGDTTSFPLSVYAPDSSVEYKCQKLYQLEGNKRITCRNGQWSDPPKCLRKYFNIHMDPGKINVMSLKFHSL</sequence>
<reference evidence="6" key="2">
    <citation type="submission" date="2025-08" db="UniProtKB">
        <authorList>
            <consortium name="Ensembl"/>
        </authorList>
    </citation>
    <scope>IDENTIFICATION</scope>
</reference>
<dbReference type="GO" id="GO:0005615">
    <property type="term" value="C:extracellular space"/>
    <property type="evidence" value="ECO:0007669"/>
    <property type="project" value="TreeGrafter"/>
</dbReference>
<dbReference type="AlphaFoldDB" id="A0A8D2G4B3"/>
<dbReference type="CDD" id="cd00033">
    <property type="entry name" value="CCP"/>
    <property type="match status" value="2"/>
</dbReference>
<dbReference type="GO" id="GO:0006956">
    <property type="term" value="P:complement activation"/>
    <property type="evidence" value="ECO:0007669"/>
    <property type="project" value="TreeGrafter"/>
</dbReference>
<protein>
    <recommendedName>
        <fullName evidence="5">Sushi domain-containing protein</fullName>
    </recommendedName>
</protein>
<keyword evidence="7" id="KW-1185">Reference proteome</keyword>
<evidence type="ECO:0000256" key="4">
    <source>
        <dbReference type="PROSITE-ProRule" id="PRU00302"/>
    </source>
</evidence>
<keyword evidence="1 4" id="KW-0768">Sushi</keyword>
<dbReference type="SUPFAM" id="SSF57535">
    <property type="entry name" value="Complement control module/SCR domain"/>
    <property type="match status" value="2"/>
</dbReference>
<keyword evidence="2" id="KW-0732">Signal</keyword>
<dbReference type="Ensembl" id="ENSTGET00000035358.1">
    <property type="protein sequence ID" value="ENSTGEP00000029711.1"/>
    <property type="gene ID" value="ENSTGEG00000023884.1"/>
</dbReference>
<organism evidence="6 7">
    <name type="scientific">Theropithecus gelada</name>
    <name type="common">Gelada baboon</name>
    <dbReference type="NCBI Taxonomy" id="9565"/>
    <lineage>
        <taxon>Eukaryota</taxon>
        <taxon>Metazoa</taxon>
        <taxon>Chordata</taxon>
        <taxon>Craniata</taxon>
        <taxon>Vertebrata</taxon>
        <taxon>Euteleostomi</taxon>
        <taxon>Mammalia</taxon>
        <taxon>Eutheria</taxon>
        <taxon>Euarchontoglires</taxon>
        <taxon>Primates</taxon>
        <taxon>Haplorrhini</taxon>
        <taxon>Catarrhini</taxon>
        <taxon>Cercopithecidae</taxon>
        <taxon>Cercopithecinae</taxon>
        <taxon>Theropithecus</taxon>
    </lineage>
</organism>
<reference evidence="6" key="1">
    <citation type="submission" date="2018-05" db="EMBL/GenBank/DDBJ databases">
        <title>Whole genome of Theropithecus gelada.</title>
        <authorList>
            <person name="Chiou K.L."/>
            <person name="Snyder-Mackler N."/>
        </authorList>
    </citation>
    <scope>NUCLEOTIDE SEQUENCE [LARGE SCALE GENOMIC DNA]</scope>
</reference>
<dbReference type="Gene3D" id="2.10.70.10">
    <property type="entry name" value="Complement Module, domain 1"/>
    <property type="match status" value="2"/>
</dbReference>
<feature type="disulfide bond" evidence="4">
    <location>
        <begin position="16"/>
        <end position="59"/>
    </location>
</feature>
<proteinExistence type="predicted"/>
<evidence type="ECO:0000259" key="5">
    <source>
        <dbReference type="PROSITE" id="PS50923"/>
    </source>
</evidence>
<dbReference type="Pfam" id="PF00084">
    <property type="entry name" value="Sushi"/>
    <property type="match status" value="2"/>
</dbReference>
<dbReference type="PROSITE" id="PS50923">
    <property type="entry name" value="SUSHI"/>
    <property type="match status" value="2"/>
</dbReference>
<dbReference type="PANTHER" id="PTHR45785">
    <property type="entry name" value="COMPLEMENT FACTOR H-RELATED"/>
    <property type="match status" value="1"/>
</dbReference>
<feature type="disulfide bond" evidence="4">
    <location>
        <begin position="77"/>
        <end position="120"/>
    </location>
</feature>